<name>A0ABM5QMJ0_9CORY</name>
<dbReference type="InterPro" id="IPR015865">
    <property type="entry name" value="Riboflavin_kinase_bac/euk"/>
</dbReference>
<evidence type="ECO:0000256" key="6">
    <source>
        <dbReference type="ARBA" id="ARBA00022695"/>
    </source>
</evidence>
<proteinExistence type="inferred from homology"/>
<comment type="catalytic activity">
    <reaction evidence="13 14">
        <text>FMN + ATP + H(+) = FAD + diphosphate</text>
        <dbReference type="Rhea" id="RHEA:17237"/>
        <dbReference type="ChEBI" id="CHEBI:15378"/>
        <dbReference type="ChEBI" id="CHEBI:30616"/>
        <dbReference type="ChEBI" id="CHEBI:33019"/>
        <dbReference type="ChEBI" id="CHEBI:57692"/>
        <dbReference type="ChEBI" id="CHEBI:58210"/>
        <dbReference type="EC" id="2.7.7.2"/>
    </reaction>
</comment>
<feature type="domain" description="Riboflavin kinase" evidence="15">
    <location>
        <begin position="183"/>
        <end position="319"/>
    </location>
</feature>
<evidence type="ECO:0000259" key="15">
    <source>
        <dbReference type="SMART" id="SM00904"/>
    </source>
</evidence>
<dbReference type="Proteomes" id="UP000028504">
    <property type="component" value="Chromosome"/>
</dbReference>
<keyword evidence="11" id="KW-0511">Multifunctional enzyme</keyword>
<dbReference type="InterPro" id="IPR023465">
    <property type="entry name" value="Riboflavin_kinase_dom_sf"/>
</dbReference>
<dbReference type="InterPro" id="IPR014729">
    <property type="entry name" value="Rossmann-like_a/b/a_fold"/>
</dbReference>
<accession>A0ABM5QMJ0</accession>
<dbReference type="PANTHER" id="PTHR22749">
    <property type="entry name" value="RIBOFLAVIN KINASE/FMN ADENYLYLTRANSFERASE"/>
    <property type="match status" value="1"/>
</dbReference>
<comment type="catalytic activity">
    <reaction evidence="12 14">
        <text>riboflavin + ATP = FMN + ADP + H(+)</text>
        <dbReference type="Rhea" id="RHEA:14357"/>
        <dbReference type="ChEBI" id="CHEBI:15378"/>
        <dbReference type="ChEBI" id="CHEBI:30616"/>
        <dbReference type="ChEBI" id="CHEBI:57986"/>
        <dbReference type="ChEBI" id="CHEBI:58210"/>
        <dbReference type="ChEBI" id="CHEBI:456216"/>
        <dbReference type="EC" id="2.7.1.26"/>
    </reaction>
</comment>
<comment type="pathway">
    <text evidence="1 14">Cofactor biosynthesis; FAD biosynthesis; FAD from FMN: step 1/1.</text>
</comment>
<comment type="pathway">
    <text evidence="2 14">Cofactor biosynthesis; FMN biosynthesis; FMN from riboflavin (ATP route): step 1/1.</text>
</comment>
<comment type="similarity">
    <text evidence="14">Belongs to the ribF family.</text>
</comment>
<dbReference type="SMART" id="SM00904">
    <property type="entry name" value="Flavokinase"/>
    <property type="match status" value="1"/>
</dbReference>
<dbReference type="GO" id="GO:0016301">
    <property type="term" value="F:kinase activity"/>
    <property type="evidence" value="ECO:0007669"/>
    <property type="project" value="UniProtKB-KW"/>
</dbReference>
<keyword evidence="9 14" id="KW-0274">FAD</keyword>
<sequence>MTVWYSMTSVPAALAGCVVTIGVFDGLHRGHQALISQAVKRSRELGVPCVMCTFDPHPISVFLPQSAPTQLTTVEQRVRLAEELGVDHVLVIDFTSELAGLAPRLYFRSLIVDVLRARAVFVGENFTFGKDAQGTTTTLSELGREFGVEVHVVDLFCDDGQRMCSSLVREYLAAGDVKGASWVLGRPFSVTAKIVHGAGRGGAQLGYPTANQYFPQSMALPADAVYCGWLTVVDADDIAGDMEPHVRYPAAISVGTNPTFGEDPRSVESYVLDQESDLYGHTARVEFIDHIRQMRKFNGVDELLEAIAGDVAAAREILQP</sequence>
<evidence type="ECO:0000256" key="10">
    <source>
        <dbReference type="ARBA" id="ARBA00022840"/>
    </source>
</evidence>
<dbReference type="PIRSF" id="PIRSF004491">
    <property type="entry name" value="FAD_Synth"/>
    <property type="match status" value="1"/>
</dbReference>
<dbReference type="Pfam" id="PF06574">
    <property type="entry name" value="FAD_syn"/>
    <property type="match status" value="1"/>
</dbReference>
<reference evidence="16 17" key="1">
    <citation type="submission" date="2014-07" db="EMBL/GenBank/DDBJ databases">
        <title>Complete genome sequence of Corynebacterium atypicum DSM 44849: identifiction of the mycolic acid biosynthesis genes.</title>
        <authorList>
            <person name="Tippelt A."/>
            <person name="Mollmann S."/>
            <person name="Albersmeier A."/>
            <person name="Jaenicke S."/>
            <person name="Ruckert C."/>
            <person name="Tauch A."/>
        </authorList>
    </citation>
    <scope>NUCLEOTIDE SEQUENCE [LARGE SCALE GENOMIC DNA]</scope>
    <source>
        <strain evidence="16 17">R2070</strain>
    </source>
</reference>
<protein>
    <recommendedName>
        <fullName evidence="14">Riboflavin biosynthesis protein</fullName>
    </recommendedName>
    <domain>
        <recommendedName>
            <fullName evidence="14">Riboflavin kinase</fullName>
            <ecNumber evidence="14">2.7.1.26</ecNumber>
        </recommendedName>
        <alternativeName>
            <fullName evidence="14">Flavokinase</fullName>
        </alternativeName>
    </domain>
    <domain>
        <recommendedName>
            <fullName evidence="14">FMN adenylyltransferase</fullName>
            <ecNumber evidence="14">2.7.7.2</ecNumber>
        </recommendedName>
        <alternativeName>
            <fullName evidence="14">FAD pyrophosphorylase</fullName>
        </alternativeName>
        <alternativeName>
            <fullName evidence="14">FAD synthase</fullName>
        </alternativeName>
    </domain>
</protein>
<evidence type="ECO:0000256" key="5">
    <source>
        <dbReference type="ARBA" id="ARBA00022679"/>
    </source>
</evidence>
<dbReference type="EMBL" id="CP008944">
    <property type="protein sequence ID" value="AIG63987.1"/>
    <property type="molecule type" value="Genomic_DNA"/>
</dbReference>
<evidence type="ECO:0000256" key="7">
    <source>
        <dbReference type="ARBA" id="ARBA00022741"/>
    </source>
</evidence>
<evidence type="ECO:0000256" key="12">
    <source>
        <dbReference type="ARBA" id="ARBA00047880"/>
    </source>
</evidence>
<dbReference type="RefSeq" id="WP_038605111.1">
    <property type="nucleotide sequence ID" value="NZ_CP008944.1"/>
</dbReference>
<keyword evidence="17" id="KW-1185">Reference proteome</keyword>
<dbReference type="NCBIfam" id="NF004160">
    <property type="entry name" value="PRK05627.1-3"/>
    <property type="match status" value="1"/>
</dbReference>
<keyword evidence="3 14" id="KW-0285">Flavoprotein</keyword>
<dbReference type="Gene3D" id="2.40.30.30">
    <property type="entry name" value="Riboflavin kinase-like"/>
    <property type="match status" value="1"/>
</dbReference>
<evidence type="ECO:0000256" key="2">
    <source>
        <dbReference type="ARBA" id="ARBA00005201"/>
    </source>
</evidence>
<evidence type="ECO:0000256" key="8">
    <source>
        <dbReference type="ARBA" id="ARBA00022777"/>
    </source>
</evidence>
<dbReference type="SUPFAM" id="SSF52374">
    <property type="entry name" value="Nucleotidylyl transferase"/>
    <property type="match status" value="1"/>
</dbReference>
<dbReference type="InterPro" id="IPR015864">
    <property type="entry name" value="FAD_synthase"/>
</dbReference>
<evidence type="ECO:0000256" key="14">
    <source>
        <dbReference type="PIRNR" id="PIRNR004491"/>
    </source>
</evidence>
<dbReference type="CDD" id="cd02064">
    <property type="entry name" value="FAD_synthetase_N"/>
    <property type="match status" value="1"/>
</dbReference>
<evidence type="ECO:0000256" key="11">
    <source>
        <dbReference type="ARBA" id="ARBA00023268"/>
    </source>
</evidence>
<keyword evidence="10 14" id="KW-0067">ATP-binding</keyword>
<evidence type="ECO:0000256" key="9">
    <source>
        <dbReference type="ARBA" id="ARBA00022827"/>
    </source>
</evidence>
<evidence type="ECO:0000256" key="4">
    <source>
        <dbReference type="ARBA" id="ARBA00022643"/>
    </source>
</evidence>
<dbReference type="EC" id="2.7.7.2" evidence="14"/>
<dbReference type="PANTHER" id="PTHR22749:SF6">
    <property type="entry name" value="RIBOFLAVIN KINASE"/>
    <property type="match status" value="1"/>
</dbReference>
<dbReference type="EC" id="2.7.1.26" evidence="14"/>
<keyword evidence="5 14" id="KW-0808">Transferase</keyword>
<dbReference type="NCBIfam" id="TIGR00083">
    <property type="entry name" value="ribF"/>
    <property type="match status" value="1"/>
</dbReference>
<evidence type="ECO:0000313" key="16">
    <source>
        <dbReference type="EMBL" id="AIG63987.1"/>
    </source>
</evidence>
<evidence type="ECO:0000256" key="13">
    <source>
        <dbReference type="ARBA" id="ARBA00049494"/>
    </source>
</evidence>
<organism evidence="16 17">
    <name type="scientific">Corynebacterium atypicum</name>
    <dbReference type="NCBI Taxonomy" id="191610"/>
    <lineage>
        <taxon>Bacteria</taxon>
        <taxon>Bacillati</taxon>
        <taxon>Actinomycetota</taxon>
        <taxon>Actinomycetes</taxon>
        <taxon>Mycobacteriales</taxon>
        <taxon>Corynebacteriaceae</taxon>
        <taxon>Corynebacterium</taxon>
    </lineage>
</organism>
<dbReference type="Gene3D" id="3.40.50.620">
    <property type="entry name" value="HUPs"/>
    <property type="match status" value="1"/>
</dbReference>
<evidence type="ECO:0000256" key="3">
    <source>
        <dbReference type="ARBA" id="ARBA00022630"/>
    </source>
</evidence>
<keyword evidence="7 14" id="KW-0547">Nucleotide-binding</keyword>
<dbReference type="InterPro" id="IPR002606">
    <property type="entry name" value="Riboflavin_kinase_bac"/>
</dbReference>
<dbReference type="Pfam" id="PF01687">
    <property type="entry name" value="Flavokinase"/>
    <property type="match status" value="1"/>
</dbReference>
<gene>
    <name evidence="16" type="ORF">CATYP_04205</name>
</gene>
<keyword evidence="8 14" id="KW-0418">Kinase</keyword>
<dbReference type="InterPro" id="IPR023468">
    <property type="entry name" value="Riboflavin_kinase"/>
</dbReference>
<keyword evidence="4 14" id="KW-0288">FMN</keyword>
<keyword evidence="6 14" id="KW-0548">Nucleotidyltransferase</keyword>
<evidence type="ECO:0000313" key="17">
    <source>
        <dbReference type="Proteomes" id="UP000028504"/>
    </source>
</evidence>
<evidence type="ECO:0000256" key="1">
    <source>
        <dbReference type="ARBA" id="ARBA00004726"/>
    </source>
</evidence>
<dbReference type="SUPFAM" id="SSF82114">
    <property type="entry name" value="Riboflavin kinase-like"/>
    <property type="match status" value="1"/>
</dbReference>